<evidence type="ECO:0000256" key="1">
    <source>
        <dbReference type="ARBA" id="ARBA00005384"/>
    </source>
</evidence>
<dbReference type="GO" id="GO:0003700">
    <property type="term" value="F:DNA-binding transcription factor activity"/>
    <property type="evidence" value="ECO:0007669"/>
    <property type="project" value="InterPro"/>
</dbReference>
<dbReference type="GO" id="GO:0003677">
    <property type="term" value="F:DNA binding"/>
    <property type="evidence" value="ECO:0007669"/>
    <property type="project" value="UniProtKB-KW"/>
</dbReference>
<dbReference type="Proteomes" id="UP000594430">
    <property type="component" value="Chromosome"/>
</dbReference>
<keyword evidence="2" id="KW-0663">Pyridoxal phosphate</keyword>
<dbReference type="InterPro" id="IPR000524">
    <property type="entry name" value="Tscrpt_reg_HTH_GntR"/>
</dbReference>
<feature type="domain" description="HTH gntR-type" evidence="6">
    <location>
        <begin position="8"/>
        <end position="76"/>
    </location>
</feature>
<dbReference type="Gene3D" id="3.40.640.10">
    <property type="entry name" value="Type I PLP-dependent aspartate aminotransferase-like (Major domain)"/>
    <property type="match status" value="1"/>
</dbReference>
<dbReference type="Gene3D" id="1.10.10.10">
    <property type="entry name" value="Winged helix-like DNA-binding domain superfamily/Winged helix DNA-binding domain"/>
    <property type="match status" value="1"/>
</dbReference>
<proteinExistence type="inferred from homology"/>
<keyword evidence="4" id="KW-0238">DNA-binding</keyword>
<dbReference type="InterPro" id="IPR036390">
    <property type="entry name" value="WH_DNA-bd_sf"/>
</dbReference>
<dbReference type="PANTHER" id="PTHR46577:SF1">
    <property type="entry name" value="HTH-TYPE TRANSCRIPTIONAL REGULATORY PROTEIN GABR"/>
    <property type="match status" value="1"/>
</dbReference>
<dbReference type="InterPro" id="IPR015424">
    <property type="entry name" value="PyrdxlP-dep_Trfase"/>
</dbReference>
<dbReference type="PANTHER" id="PTHR46577">
    <property type="entry name" value="HTH-TYPE TRANSCRIPTIONAL REGULATORY PROTEIN GABR"/>
    <property type="match status" value="1"/>
</dbReference>
<comment type="similarity">
    <text evidence="1">In the C-terminal section; belongs to the class-I pyridoxal-phosphate-dependent aminotransferase family.</text>
</comment>
<dbReference type="InterPro" id="IPR051446">
    <property type="entry name" value="HTH_trans_reg/aminotransferase"/>
</dbReference>
<evidence type="ECO:0000313" key="7">
    <source>
        <dbReference type="EMBL" id="QPH50994.1"/>
    </source>
</evidence>
<dbReference type="CDD" id="cd07377">
    <property type="entry name" value="WHTH_GntR"/>
    <property type="match status" value="1"/>
</dbReference>
<evidence type="ECO:0000259" key="6">
    <source>
        <dbReference type="PROSITE" id="PS50949"/>
    </source>
</evidence>
<keyword evidence="5" id="KW-0804">Transcription</keyword>
<gene>
    <name evidence="7" type="ORF">IZU98_10025</name>
</gene>
<dbReference type="PROSITE" id="PS50949">
    <property type="entry name" value="HTH_GNTR"/>
    <property type="match status" value="1"/>
</dbReference>
<dbReference type="SUPFAM" id="SSF46785">
    <property type="entry name" value="Winged helix' DNA-binding domain"/>
    <property type="match status" value="1"/>
</dbReference>
<dbReference type="EMBL" id="CP064946">
    <property type="protein sequence ID" value="QPH50994.1"/>
    <property type="molecule type" value="Genomic_DNA"/>
</dbReference>
<sequence>MPQAPHREFAYRKVYRYIEALIDQSPPGQRQRLPSLRGLASRLRVSLGTVQHAYNLLEEAGRVERLPRSGYFVHSASSSEVALTPRQPPVFEPSLFELNLHNHERRLARQRLRAMGWGQDPGSVRLRQALAERYTHSSSRYWCARDVHVAPDLTALLDTVWAALELKHAAVVVHSPCCWQLLQALARTGVPVLEVPVDTRGDLNLYALTCLLESEPVGLVVLPSCLSTPQGRLVTSAGQQQLGHLLSRYRVWVLESDLDSELCHAGPPVIRQRDWVDVRQLLVVGGFEAVLGPEAPYAYVLGPTGALTRGFCERAFRLPPLRMQALACMLDKGEVDAQWARLRQALQRRTRTLARVLALRFGPQLQLRLPDGGGLLWARLRQPVHWDSISKALAGTPLHAMPGKHFSLHGRFQHHLALGWTGDDPVELQIAVDRLAQVAGHP</sequence>
<dbReference type="InterPro" id="IPR036388">
    <property type="entry name" value="WH-like_DNA-bd_sf"/>
</dbReference>
<keyword evidence="3" id="KW-0805">Transcription regulation</keyword>
<evidence type="ECO:0000256" key="2">
    <source>
        <dbReference type="ARBA" id="ARBA00022898"/>
    </source>
</evidence>
<evidence type="ECO:0000256" key="5">
    <source>
        <dbReference type="ARBA" id="ARBA00023163"/>
    </source>
</evidence>
<evidence type="ECO:0000256" key="3">
    <source>
        <dbReference type="ARBA" id="ARBA00023015"/>
    </source>
</evidence>
<evidence type="ECO:0000256" key="4">
    <source>
        <dbReference type="ARBA" id="ARBA00023125"/>
    </source>
</evidence>
<dbReference type="Pfam" id="PF00392">
    <property type="entry name" value="GntR"/>
    <property type="match status" value="1"/>
</dbReference>
<protein>
    <submittedName>
        <fullName evidence="7">GntR family transcriptional regulator</fullName>
    </submittedName>
</protein>
<dbReference type="RefSeq" id="WP_196110646.1">
    <property type="nucleotide sequence ID" value="NZ_CP064943.1"/>
</dbReference>
<evidence type="ECO:0000313" key="8">
    <source>
        <dbReference type="Proteomes" id="UP000594430"/>
    </source>
</evidence>
<dbReference type="AlphaFoldDB" id="A0A7S9LKW4"/>
<name>A0A7S9LKW4_9PSED</name>
<organism evidence="7 8">
    <name type="scientific">Pseudomonas fulva</name>
    <dbReference type="NCBI Taxonomy" id="47880"/>
    <lineage>
        <taxon>Bacteria</taxon>
        <taxon>Pseudomonadati</taxon>
        <taxon>Pseudomonadota</taxon>
        <taxon>Gammaproteobacteria</taxon>
        <taxon>Pseudomonadales</taxon>
        <taxon>Pseudomonadaceae</taxon>
        <taxon>Pseudomonas</taxon>
    </lineage>
</organism>
<dbReference type="SUPFAM" id="SSF53383">
    <property type="entry name" value="PLP-dependent transferases"/>
    <property type="match status" value="1"/>
</dbReference>
<dbReference type="InterPro" id="IPR015421">
    <property type="entry name" value="PyrdxlP-dep_Trfase_major"/>
</dbReference>
<dbReference type="SMART" id="SM00345">
    <property type="entry name" value="HTH_GNTR"/>
    <property type="match status" value="1"/>
</dbReference>
<accession>A0A7S9LKW4</accession>
<reference evidence="7 8" key="1">
    <citation type="submission" date="2020-11" db="EMBL/GenBank/DDBJ databases">
        <title>Pseudomonas fulva producing VIM-24.</title>
        <authorList>
            <person name="Liu S."/>
        </authorList>
    </citation>
    <scope>NUCLEOTIDE SEQUENCE [LARGE SCALE GENOMIC DNA]</scope>
    <source>
        <strain evidence="7 8">ZDHY414</strain>
    </source>
</reference>